<reference evidence="2" key="1">
    <citation type="submission" date="2022-01" db="EMBL/GenBank/DDBJ databases">
        <authorList>
            <person name="Jo J.-H."/>
            <person name="Im W.-T."/>
        </authorList>
    </citation>
    <scope>NUCLEOTIDE SEQUENCE</scope>
    <source>
        <strain evidence="2">G124</strain>
    </source>
</reference>
<dbReference type="InterPro" id="IPR011051">
    <property type="entry name" value="RmlC_Cupin_sf"/>
</dbReference>
<dbReference type="Pfam" id="PF07883">
    <property type="entry name" value="Cupin_2"/>
    <property type="match status" value="1"/>
</dbReference>
<dbReference type="InterPro" id="IPR052044">
    <property type="entry name" value="PKS_Associated_Protein"/>
</dbReference>
<dbReference type="PANTHER" id="PTHR36114:SF1">
    <property type="entry name" value="16.7 KDA PROTEIN IN WHIE LOCUS"/>
    <property type="match status" value="1"/>
</dbReference>
<dbReference type="InterPro" id="IPR013096">
    <property type="entry name" value="Cupin_2"/>
</dbReference>
<dbReference type="SUPFAM" id="SSF51182">
    <property type="entry name" value="RmlC-like cupins"/>
    <property type="match status" value="1"/>
</dbReference>
<organism evidence="2 3">
    <name type="scientific">Sphingomonas cremea</name>
    <dbReference type="NCBI Taxonomy" id="2904799"/>
    <lineage>
        <taxon>Bacteria</taxon>
        <taxon>Pseudomonadati</taxon>
        <taxon>Pseudomonadota</taxon>
        <taxon>Alphaproteobacteria</taxon>
        <taxon>Sphingomonadales</taxon>
        <taxon>Sphingomonadaceae</taxon>
        <taxon>Sphingomonas</taxon>
    </lineage>
</organism>
<dbReference type="AlphaFoldDB" id="A0A9X1TX66"/>
<evidence type="ECO:0000259" key="1">
    <source>
        <dbReference type="Pfam" id="PF07883"/>
    </source>
</evidence>
<accession>A0A9X1TX66</accession>
<dbReference type="EMBL" id="JAKFGM010000001">
    <property type="protein sequence ID" value="MCF2513833.1"/>
    <property type="molecule type" value="Genomic_DNA"/>
</dbReference>
<name>A0A9X1TX66_9SPHN</name>
<sequence>MTDRAAPNIPTIVDPLALSRTVADAYRNISLAMVNDHEIRMSVMTTQFRWHHHPDSDETFYGVDGYLIIEFPDREVVVRPGQFVTVPAGTLHRTRPAGQRSVNLTFERIGAETIFAE</sequence>
<evidence type="ECO:0000313" key="2">
    <source>
        <dbReference type="EMBL" id="MCF2513833.1"/>
    </source>
</evidence>
<dbReference type="InterPro" id="IPR014710">
    <property type="entry name" value="RmlC-like_jellyroll"/>
</dbReference>
<feature type="domain" description="Cupin type-2" evidence="1">
    <location>
        <begin position="47"/>
        <end position="102"/>
    </location>
</feature>
<comment type="caution">
    <text evidence="2">The sequence shown here is derived from an EMBL/GenBank/DDBJ whole genome shotgun (WGS) entry which is preliminary data.</text>
</comment>
<keyword evidence="3" id="KW-1185">Reference proteome</keyword>
<evidence type="ECO:0000313" key="3">
    <source>
        <dbReference type="Proteomes" id="UP001139410"/>
    </source>
</evidence>
<dbReference type="Gene3D" id="2.60.120.10">
    <property type="entry name" value="Jelly Rolls"/>
    <property type="match status" value="1"/>
</dbReference>
<protein>
    <submittedName>
        <fullName evidence="2">Cupin domain-containing protein</fullName>
    </submittedName>
</protein>
<dbReference type="Proteomes" id="UP001139410">
    <property type="component" value="Unassembled WGS sequence"/>
</dbReference>
<proteinExistence type="predicted"/>
<gene>
    <name evidence="2" type="ORF">LVY65_01950</name>
</gene>
<dbReference type="RefSeq" id="WP_235066327.1">
    <property type="nucleotide sequence ID" value="NZ_JAKFGM010000001.1"/>
</dbReference>
<dbReference type="PANTHER" id="PTHR36114">
    <property type="entry name" value="16.7 KDA PROTEIN IN WHIE LOCUS"/>
    <property type="match status" value="1"/>
</dbReference>